<protein>
    <recommendedName>
        <fullName evidence="4">GTP-binding protein</fullName>
    </recommendedName>
</protein>
<evidence type="ECO:0000313" key="3">
    <source>
        <dbReference type="Proteomes" id="UP001208689"/>
    </source>
</evidence>
<dbReference type="Gene3D" id="3.40.50.300">
    <property type="entry name" value="P-loop containing nucleotide triphosphate hydrolases"/>
    <property type="match status" value="1"/>
</dbReference>
<dbReference type="InterPro" id="IPR005225">
    <property type="entry name" value="Small_GTP-bd"/>
</dbReference>
<accession>A0ABY6HQU3</accession>
<dbReference type="SMART" id="SM00173">
    <property type="entry name" value="RAS"/>
    <property type="match status" value="1"/>
</dbReference>
<proteinExistence type="predicted"/>
<sequence length="182" mass="20611">MKTRTFKIAILGDGGVGKTSLIRAKCHKNFDDSSEMTIGVDFACVPFEENEEDEDNSAFLAFDLGGQQRFHFIHDAYIKGTKAAIILYDLSRFQTFDNITTWHKLLQNENPRIPIIIAGTKADLVESDTILEFQSYWEEIKSQFLNNDCFIDHLFVSAKSGKGLNELFEKLQIVTLDSSMTA</sequence>
<dbReference type="InterPro" id="IPR027417">
    <property type="entry name" value="P-loop_NTPase"/>
</dbReference>
<dbReference type="SUPFAM" id="SSF52540">
    <property type="entry name" value="P-loop containing nucleoside triphosphate hydrolases"/>
    <property type="match status" value="1"/>
</dbReference>
<dbReference type="SMART" id="SM00174">
    <property type="entry name" value="RHO"/>
    <property type="match status" value="1"/>
</dbReference>
<dbReference type="Pfam" id="PF00071">
    <property type="entry name" value="Ras"/>
    <property type="match status" value="1"/>
</dbReference>
<name>A0ABY6HQU3_9ARCH</name>
<dbReference type="SMART" id="SM00175">
    <property type="entry name" value="RAB"/>
    <property type="match status" value="1"/>
</dbReference>
<evidence type="ECO:0000256" key="1">
    <source>
        <dbReference type="ARBA" id="ARBA00022741"/>
    </source>
</evidence>
<organism evidence="2 3">
    <name type="scientific">Candidatus Lokiarchaeum ossiferum</name>
    <dbReference type="NCBI Taxonomy" id="2951803"/>
    <lineage>
        <taxon>Archaea</taxon>
        <taxon>Promethearchaeati</taxon>
        <taxon>Promethearchaeota</taxon>
        <taxon>Promethearchaeia</taxon>
        <taxon>Promethearchaeales</taxon>
        <taxon>Promethearchaeaceae</taxon>
        <taxon>Candidatus Lokiarchaeum</taxon>
    </lineage>
</organism>
<dbReference type="PROSITE" id="PS51419">
    <property type="entry name" value="RAB"/>
    <property type="match status" value="1"/>
</dbReference>
<dbReference type="PANTHER" id="PTHR47978">
    <property type="match status" value="1"/>
</dbReference>
<keyword evidence="3" id="KW-1185">Reference proteome</keyword>
<dbReference type="EMBL" id="CP104013">
    <property type="protein sequence ID" value="UYP45786.1"/>
    <property type="molecule type" value="Genomic_DNA"/>
</dbReference>
<dbReference type="NCBIfam" id="TIGR00231">
    <property type="entry name" value="small_GTP"/>
    <property type="match status" value="1"/>
</dbReference>
<evidence type="ECO:0008006" key="4">
    <source>
        <dbReference type="Google" id="ProtNLM"/>
    </source>
</evidence>
<evidence type="ECO:0000313" key="2">
    <source>
        <dbReference type="EMBL" id="UYP45786.1"/>
    </source>
</evidence>
<keyword evidence="1" id="KW-0547">Nucleotide-binding</keyword>
<dbReference type="PRINTS" id="PR00449">
    <property type="entry name" value="RASTRNSFRMNG"/>
</dbReference>
<dbReference type="CDD" id="cd00154">
    <property type="entry name" value="Rab"/>
    <property type="match status" value="1"/>
</dbReference>
<gene>
    <name evidence="2" type="ORF">NEF87_002071</name>
</gene>
<dbReference type="Proteomes" id="UP001208689">
    <property type="component" value="Chromosome"/>
</dbReference>
<dbReference type="InterPro" id="IPR001806">
    <property type="entry name" value="Small_GTPase"/>
</dbReference>
<reference evidence="2" key="1">
    <citation type="submission" date="2022-09" db="EMBL/GenBank/DDBJ databases">
        <title>Actin cytoskeleton and complex cell architecture in an #Asgard archaeon.</title>
        <authorList>
            <person name="Ponce Toledo R.I."/>
            <person name="Schleper C."/>
            <person name="Rodrigues Oliveira T."/>
            <person name="Wollweber F."/>
            <person name="Xu J."/>
            <person name="Rittmann S."/>
            <person name="Klingl A."/>
            <person name="Pilhofer M."/>
        </authorList>
    </citation>
    <scope>NUCLEOTIDE SEQUENCE</scope>
    <source>
        <strain evidence="2">B-35</strain>
    </source>
</reference>